<dbReference type="InterPro" id="IPR050111">
    <property type="entry name" value="C-type_lectin/snaclec_domain"/>
</dbReference>
<dbReference type="Ensembl" id="ENSPMGT00000019810.1">
    <property type="protein sequence ID" value="ENSPMGP00000018571.1"/>
    <property type="gene ID" value="ENSPMGG00000015152.1"/>
</dbReference>
<dbReference type="InterPro" id="IPR016187">
    <property type="entry name" value="CTDL_fold"/>
</dbReference>
<proteinExistence type="predicted"/>
<evidence type="ECO:0000313" key="2">
    <source>
        <dbReference type="Ensembl" id="ENSPMGP00000018571.1"/>
    </source>
</evidence>
<dbReference type="SUPFAM" id="SSF56436">
    <property type="entry name" value="C-type lectin-like"/>
    <property type="match status" value="1"/>
</dbReference>
<sequence length="190" mass="21187">SFRQGTEPLQFETSNDILSGFRPGVGPFMPVRDGDGPSNYIPASLRQQNRLAKLNEQKTTQCKGEIISGRCYTFNPTRLPFLEAQDSCKRLSLNAELASVTSKDLHSRLVSMVTNGGKKEPVMTWLGGTVKRGSWLDGAEWGYSDWMPGQPSIHTDKPACVEMFRMDETWWSAVDCDLKRASICSYSVVV</sequence>
<dbReference type="SMART" id="SM00034">
    <property type="entry name" value="CLECT"/>
    <property type="match status" value="1"/>
</dbReference>
<dbReference type="InterPro" id="IPR016186">
    <property type="entry name" value="C-type_lectin-like/link_sf"/>
</dbReference>
<reference evidence="2" key="1">
    <citation type="submission" date="2025-08" db="UniProtKB">
        <authorList>
            <consortium name="Ensembl"/>
        </authorList>
    </citation>
    <scope>IDENTIFICATION</scope>
</reference>
<evidence type="ECO:0000259" key="1">
    <source>
        <dbReference type="PROSITE" id="PS50041"/>
    </source>
</evidence>
<dbReference type="PANTHER" id="PTHR22803">
    <property type="entry name" value="MANNOSE, PHOSPHOLIPASE, LECTIN RECEPTOR RELATED"/>
    <property type="match status" value="1"/>
</dbReference>
<dbReference type="Gene3D" id="3.10.100.10">
    <property type="entry name" value="Mannose-Binding Protein A, subunit A"/>
    <property type="match status" value="1"/>
</dbReference>
<dbReference type="InterPro" id="IPR001304">
    <property type="entry name" value="C-type_lectin-like"/>
</dbReference>
<dbReference type="Pfam" id="PF00059">
    <property type="entry name" value="Lectin_C"/>
    <property type="match status" value="1"/>
</dbReference>
<protein>
    <recommendedName>
        <fullName evidence="1">C-type lectin domain-containing protein</fullName>
    </recommendedName>
</protein>
<accession>A0A3B4AQF5</accession>
<keyword evidence="3" id="KW-1185">Reference proteome</keyword>
<dbReference type="PROSITE" id="PS50041">
    <property type="entry name" value="C_TYPE_LECTIN_2"/>
    <property type="match status" value="1"/>
</dbReference>
<feature type="domain" description="C-type lectin" evidence="1">
    <location>
        <begin position="67"/>
        <end position="185"/>
    </location>
</feature>
<name>A0A3B4AQF5_9GOBI</name>
<reference evidence="2" key="2">
    <citation type="submission" date="2025-09" db="UniProtKB">
        <authorList>
            <consortium name="Ensembl"/>
        </authorList>
    </citation>
    <scope>IDENTIFICATION</scope>
</reference>
<dbReference type="Proteomes" id="UP000261520">
    <property type="component" value="Unplaced"/>
</dbReference>
<dbReference type="AlphaFoldDB" id="A0A3B4AQF5"/>
<organism evidence="2 3">
    <name type="scientific">Periophthalmus magnuspinnatus</name>
    <dbReference type="NCBI Taxonomy" id="409849"/>
    <lineage>
        <taxon>Eukaryota</taxon>
        <taxon>Metazoa</taxon>
        <taxon>Chordata</taxon>
        <taxon>Craniata</taxon>
        <taxon>Vertebrata</taxon>
        <taxon>Euteleostomi</taxon>
        <taxon>Actinopterygii</taxon>
        <taxon>Neopterygii</taxon>
        <taxon>Teleostei</taxon>
        <taxon>Neoteleostei</taxon>
        <taxon>Acanthomorphata</taxon>
        <taxon>Gobiaria</taxon>
        <taxon>Gobiiformes</taxon>
        <taxon>Gobioidei</taxon>
        <taxon>Gobiidae</taxon>
        <taxon>Oxudercinae</taxon>
        <taxon>Periophthalmus</taxon>
    </lineage>
</organism>
<dbReference type="STRING" id="409849.ENSPMGP00000018571"/>
<evidence type="ECO:0000313" key="3">
    <source>
        <dbReference type="Proteomes" id="UP000261520"/>
    </source>
</evidence>